<reference evidence="8" key="1">
    <citation type="submission" date="2015-07" db="EMBL/GenBank/DDBJ databases">
        <authorList>
            <person name="Rodrigo-Torres Lidia"/>
            <person name="Arahal R.David."/>
        </authorList>
    </citation>
    <scope>NUCLEOTIDE SEQUENCE [LARGE SCALE GENOMIC DNA]</scope>
    <source>
        <strain evidence="8">CECT 4801</strain>
    </source>
</reference>
<dbReference type="InterPro" id="IPR036291">
    <property type="entry name" value="NAD(P)-bd_dom_sf"/>
</dbReference>
<evidence type="ECO:0000256" key="4">
    <source>
        <dbReference type="ARBA" id="ARBA00022833"/>
    </source>
</evidence>
<dbReference type="AlphaFoldDB" id="A0A0M6Y5H2"/>
<dbReference type="PANTHER" id="PTHR43350">
    <property type="entry name" value="NAD-DEPENDENT ALCOHOL DEHYDROGENASE"/>
    <property type="match status" value="1"/>
</dbReference>
<evidence type="ECO:0000313" key="7">
    <source>
        <dbReference type="EMBL" id="CTQ45336.1"/>
    </source>
</evidence>
<sequence>MTADVPVTRDTGKPQALWYTEPGRCGLETVSLNEMQTGEVLVETLFSGISRGTEGLVFRGDVPSSEWQRMRAPHQEGDFPFPVKYGYANVGRVIAGDPDLNGCLVFSLFPHQSVFTLPSMSCVPVPQGVSAERAVLAANMETALNALWDGKPSPGDHICVVGGGVVGLLAAYVAGQLPGSKVTVVDTNPDRAEVAIGLGLEFALPEDAPANQDLVFHTSATSAGLATALACAGDGTSIVELSWYGAHAVTAPLGADFHCRRLKLVSSQVGTIPIERQARWTYRRRLETALGLLADPALDRLITHKVAFAELPDRLPDLLNKASDVLAALVVYDGTNQAVV</sequence>
<keyword evidence="4" id="KW-0862">Zinc</keyword>
<dbReference type="STRING" id="187304.B0E33_04500"/>
<gene>
    <name evidence="7" type="ORF">LAL4801_03786</name>
</gene>
<evidence type="ECO:0000256" key="1">
    <source>
        <dbReference type="ARBA" id="ARBA00001947"/>
    </source>
</evidence>
<protein>
    <submittedName>
        <fullName evidence="7">L-threonine 3-dehydrogenase</fullName>
    </submittedName>
</protein>
<proteinExistence type="inferred from homology"/>
<dbReference type="EMBL" id="CXST01000002">
    <property type="protein sequence ID" value="CTQ45336.1"/>
    <property type="molecule type" value="Genomic_DNA"/>
</dbReference>
<dbReference type="OrthoDB" id="9781588at2"/>
<dbReference type="InterPro" id="IPR007698">
    <property type="entry name" value="AlaDH/PNT_NAD(H)-bd"/>
</dbReference>
<dbReference type="GO" id="GO:0046872">
    <property type="term" value="F:metal ion binding"/>
    <property type="evidence" value="ECO:0007669"/>
    <property type="project" value="UniProtKB-KW"/>
</dbReference>
<evidence type="ECO:0000256" key="2">
    <source>
        <dbReference type="ARBA" id="ARBA00008072"/>
    </source>
</evidence>
<keyword evidence="3" id="KW-0479">Metal-binding</keyword>
<feature type="domain" description="Alanine dehydrogenase/pyridine nucleotide transhydrogenase NAD(H)-binding" evidence="6">
    <location>
        <begin position="157"/>
        <end position="193"/>
    </location>
</feature>
<organism evidence="7 8">
    <name type="scientific">Roseibium aggregatum</name>
    <dbReference type="NCBI Taxonomy" id="187304"/>
    <lineage>
        <taxon>Bacteria</taxon>
        <taxon>Pseudomonadati</taxon>
        <taxon>Pseudomonadota</taxon>
        <taxon>Alphaproteobacteria</taxon>
        <taxon>Hyphomicrobiales</taxon>
        <taxon>Stappiaceae</taxon>
        <taxon>Roseibium</taxon>
    </lineage>
</organism>
<dbReference type="PANTHER" id="PTHR43350:SF19">
    <property type="entry name" value="D-GULOSIDE 3-DEHYDROGENASE"/>
    <property type="match status" value="1"/>
</dbReference>
<dbReference type="SUPFAM" id="SSF50129">
    <property type="entry name" value="GroES-like"/>
    <property type="match status" value="1"/>
</dbReference>
<evidence type="ECO:0000313" key="8">
    <source>
        <dbReference type="Proteomes" id="UP000048926"/>
    </source>
</evidence>
<dbReference type="Proteomes" id="UP000048926">
    <property type="component" value="Unassembled WGS sequence"/>
</dbReference>
<dbReference type="SUPFAM" id="SSF51735">
    <property type="entry name" value="NAD(P)-binding Rossmann-fold domains"/>
    <property type="match status" value="1"/>
</dbReference>
<accession>A0A0M6Y5H2</accession>
<dbReference type="GO" id="GO:0016491">
    <property type="term" value="F:oxidoreductase activity"/>
    <property type="evidence" value="ECO:0007669"/>
    <property type="project" value="UniProtKB-KW"/>
</dbReference>
<comment type="cofactor">
    <cofactor evidence="1">
        <name>Zn(2+)</name>
        <dbReference type="ChEBI" id="CHEBI:29105"/>
    </cofactor>
</comment>
<evidence type="ECO:0000256" key="5">
    <source>
        <dbReference type="ARBA" id="ARBA00023002"/>
    </source>
</evidence>
<evidence type="ECO:0000256" key="3">
    <source>
        <dbReference type="ARBA" id="ARBA00022723"/>
    </source>
</evidence>
<dbReference type="CDD" id="cd08255">
    <property type="entry name" value="2-desacetyl-2-hydroxyethyl_bacteriochlorophyllide_like"/>
    <property type="match status" value="1"/>
</dbReference>
<dbReference type="Gene3D" id="3.40.50.720">
    <property type="entry name" value="NAD(P)-binding Rossmann-like Domain"/>
    <property type="match status" value="1"/>
</dbReference>
<dbReference type="Gene3D" id="3.90.180.10">
    <property type="entry name" value="Medium-chain alcohol dehydrogenases, catalytic domain"/>
    <property type="match status" value="2"/>
</dbReference>
<name>A0A0M6Y5H2_9HYPH</name>
<comment type="similarity">
    <text evidence="2">Belongs to the zinc-containing alcohol dehydrogenase family.</text>
</comment>
<evidence type="ECO:0000259" key="6">
    <source>
        <dbReference type="Pfam" id="PF01262"/>
    </source>
</evidence>
<dbReference type="Pfam" id="PF01262">
    <property type="entry name" value="AlaDh_PNT_C"/>
    <property type="match status" value="1"/>
</dbReference>
<keyword evidence="5" id="KW-0560">Oxidoreductase</keyword>
<keyword evidence="8" id="KW-1185">Reference proteome</keyword>
<dbReference type="InterPro" id="IPR011032">
    <property type="entry name" value="GroES-like_sf"/>
</dbReference>
<dbReference type="RefSeq" id="WP_055658345.1">
    <property type="nucleotide sequence ID" value="NZ_CXST01000002.1"/>
</dbReference>